<name>A0YE82_9GAMM</name>
<dbReference type="InterPro" id="IPR004365">
    <property type="entry name" value="NA-bd_OB_tRNA"/>
</dbReference>
<dbReference type="Pfam" id="PF07733">
    <property type="entry name" value="DNA_pol3_alpha"/>
    <property type="match status" value="1"/>
</dbReference>
<dbReference type="InterPro" id="IPR049821">
    <property type="entry name" value="PolIIIA_DnaE1_PHP"/>
</dbReference>
<keyword evidence="8" id="KW-0239">DNA-directed DNA polymerase</keyword>
<keyword evidence="6 11" id="KW-0548">Nucleotidyltransferase</keyword>
<proteinExistence type="predicted"/>
<feature type="domain" description="Polymerase/histidinol phosphatase N-terminal" evidence="10">
    <location>
        <begin position="6"/>
        <end position="73"/>
    </location>
</feature>
<dbReference type="InterPro" id="IPR041931">
    <property type="entry name" value="DNA_pol3_alpha_thumb_dom"/>
</dbReference>
<sequence>MQHSFVHLRLHSEFSLVDGLVRIKPLVQKVADAGMPAVALTDHCNFYALIKFYKAAMAAGIKPILGCDFHVVDDTDETSVSHLTLLAQNSKGYRNLTELISRAYQDGQYLGRPYIKQSWLTEYTEGVIALGGGRQGDVGMLLVSNKLDLARTRLASYMSLFPGSFYMELQRTGRQHEEDYLHKAVTLATELDCPVVATNEVCFLKTGDYEAHETRVCIHEGRALDDPRRSRNYSEQQYLRTPEEMAELFSDIPEALINTVEIAKRCSAEIELGEIYLPEYPIPDDYEKDAFFQHEPYDGLKAQTEKSLAAKWVGKEATEDYAKELRTGIFFRKISIEGLNDRLAFLFGDDAISHIKEYRDRLDFELDIILEMGFPGYFLIVMDFIQWAKDHEIPVGPGRGSGAGSLVAYAQKITDLDPLEYDLLFERFLNPERVSMPDFDVDFCMDNRDKVISYVADNYGRDAVSQIITFGTMAAKAVIRDVARAQGKSYGLADKLSKMIPFEVGMTLEKAFEQEDILRDFLRDDEQAQEIWDMAVQLEGITRNVGKHAGGVVIAPSKLTDFSPLYCDDSGGGLVTQFDKNDVEEAGLVKFDFLGLRTLTIIDWAVKMINRPKDDGSSPNLEIERIPLDDRASYQLLKRAETTAVFQLESRGMKDLIKRLQPDNLEDMIALVALFRPGPLDSGMVDDFVNRKHGRAEVAYPDAKYQHEWLKPILEPTYGVIVYQEQVMQIAQELAGYSLGGADVLRRAMGKKNAEEMARQRTSFEDGAKAKGVDPELAIKIFDLVEKFAGYGFNKSHSAAYALVSYQTAWLKTHYPAEFMAATMSSELQNTDKIVIFIEECRAMKLDYRLPDVNEGEYMFTVNKEGAIVYGLGAIKGLGEGPIENMIKTRDESGPFTSLFDFCERTDPRKVNKRAIDALIRSGSFDTLGVERAILLAAMPEAVKAAEQSAGNRDAGMMDLFGDVVSADEHGDVYSDYQNVRPLSPKEKLGGEKDTLGLYVTGHPIDEYEKELRQFVRNRIVDLKADFNNQTMAGLVVGLRTMKNKRGDTMAFVTLDDRSARIEISFFADAFDEAREKIAKDSILVVEGQVTFDDYSGQLKVRGKSVRTLLDARQASVKSLELRLDDKDFLGHGNIKVDGKTSFSQQLKNILEPSVSGTCPVMVEYCRTDAKAQIKLGQQWLVQPSDELIQRLKDRFGNKNVRLNFTD</sequence>
<dbReference type="InterPro" id="IPR029460">
    <property type="entry name" value="DNAPol_HHH"/>
</dbReference>
<evidence type="ECO:0000256" key="8">
    <source>
        <dbReference type="ARBA" id="ARBA00022932"/>
    </source>
</evidence>
<reference evidence="11 12" key="1">
    <citation type="journal article" date="2010" name="J. Bacteriol.">
        <title>Genome sequence of the oligotrophic marine Gammaproteobacterium HTCC2143, isolated from the Oregon Coast.</title>
        <authorList>
            <person name="Oh H.M."/>
            <person name="Kang I."/>
            <person name="Ferriera S."/>
            <person name="Giovannoni S.J."/>
            <person name="Cho J.C."/>
        </authorList>
    </citation>
    <scope>NUCLEOTIDE SEQUENCE [LARGE SCALE GENOMIC DNA]</scope>
    <source>
        <strain evidence="11 12">HTCC2143</strain>
    </source>
</reference>
<evidence type="ECO:0000259" key="10">
    <source>
        <dbReference type="SMART" id="SM00481"/>
    </source>
</evidence>
<dbReference type="GO" id="GO:0005737">
    <property type="term" value="C:cytoplasm"/>
    <property type="evidence" value="ECO:0007669"/>
    <property type="project" value="UniProtKB-SubCell"/>
</dbReference>
<dbReference type="CDD" id="cd04485">
    <property type="entry name" value="DnaE_OBF"/>
    <property type="match status" value="1"/>
</dbReference>
<dbReference type="Gene3D" id="2.40.50.140">
    <property type="entry name" value="Nucleic acid-binding proteins"/>
    <property type="match status" value="1"/>
</dbReference>
<keyword evidence="4" id="KW-0963">Cytoplasm</keyword>
<dbReference type="Pfam" id="PF17657">
    <property type="entry name" value="DNA_pol3_finger"/>
    <property type="match status" value="1"/>
</dbReference>
<dbReference type="InterPro" id="IPR004805">
    <property type="entry name" value="DnaE2/DnaE/PolC"/>
</dbReference>
<dbReference type="NCBIfam" id="TIGR00594">
    <property type="entry name" value="polc"/>
    <property type="match status" value="1"/>
</dbReference>
<dbReference type="GO" id="GO:0003676">
    <property type="term" value="F:nucleic acid binding"/>
    <property type="evidence" value="ECO:0007669"/>
    <property type="project" value="InterPro"/>
</dbReference>
<dbReference type="FunFam" id="1.10.150.870:FF:000001">
    <property type="entry name" value="DNA polymerase III subunit alpha"/>
    <property type="match status" value="1"/>
</dbReference>
<evidence type="ECO:0000256" key="1">
    <source>
        <dbReference type="ARBA" id="ARBA00004496"/>
    </source>
</evidence>
<keyword evidence="12" id="KW-1185">Reference proteome</keyword>
<dbReference type="GO" id="GO:0006260">
    <property type="term" value="P:DNA replication"/>
    <property type="evidence" value="ECO:0007669"/>
    <property type="project" value="UniProtKB-KW"/>
</dbReference>
<evidence type="ECO:0000313" key="12">
    <source>
        <dbReference type="Proteomes" id="UP000004931"/>
    </source>
</evidence>
<dbReference type="CDD" id="cd07433">
    <property type="entry name" value="PHP_PolIIIA_DnaE1"/>
    <property type="match status" value="1"/>
</dbReference>
<keyword evidence="5 11" id="KW-0808">Transferase</keyword>
<dbReference type="InterPro" id="IPR040982">
    <property type="entry name" value="DNA_pol3_finger"/>
</dbReference>
<dbReference type="EC" id="2.7.7.7" evidence="2"/>
<protein>
    <recommendedName>
        <fullName evidence="3">DNA polymerase III subunit alpha</fullName>
        <ecNumber evidence="2">2.7.7.7</ecNumber>
    </recommendedName>
</protein>
<dbReference type="Pfam" id="PF14579">
    <property type="entry name" value="HHH_6"/>
    <property type="match status" value="1"/>
</dbReference>
<evidence type="ECO:0000256" key="5">
    <source>
        <dbReference type="ARBA" id="ARBA00022679"/>
    </source>
</evidence>
<dbReference type="InterPro" id="IPR012340">
    <property type="entry name" value="NA-bd_OB-fold"/>
</dbReference>
<evidence type="ECO:0000256" key="9">
    <source>
        <dbReference type="ARBA" id="ARBA00049244"/>
    </source>
</evidence>
<dbReference type="EMBL" id="AAVT01000006">
    <property type="protein sequence ID" value="EAW30718.1"/>
    <property type="molecule type" value="Genomic_DNA"/>
</dbReference>
<dbReference type="AlphaFoldDB" id="A0YE82"/>
<dbReference type="InterPro" id="IPR003141">
    <property type="entry name" value="Pol/His_phosphatase_N"/>
</dbReference>
<dbReference type="GO" id="GO:0003887">
    <property type="term" value="F:DNA-directed DNA polymerase activity"/>
    <property type="evidence" value="ECO:0007669"/>
    <property type="project" value="UniProtKB-KW"/>
</dbReference>
<dbReference type="InterPro" id="IPR016195">
    <property type="entry name" value="Pol/histidinol_Pase-like"/>
</dbReference>
<dbReference type="NCBIfam" id="NF004226">
    <property type="entry name" value="PRK05673.1"/>
    <property type="match status" value="1"/>
</dbReference>
<gene>
    <name evidence="11" type="primary">dnaE</name>
    <name evidence="11" type="ORF">GP2143_02304</name>
</gene>
<dbReference type="OrthoDB" id="9803237at2"/>
<dbReference type="FunFam" id="1.10.10.1600:FF:000001">
    <property type="entry name" value="DNA polymerase III subunit alpha"/>
    <property type="match status" value="1"/>
</dbReference>
<dbReference type="Gene3D" id="1.10.10.1600">
    <property type="entry name" value="Bacterial DNA polymerase III alpha subunit, thumb domain"/>
    <property type="match status" value="1"/>
</dbReference>
<dbReference type="Pfam" id="PF20914">
    <property type="entry name" value="DNA_pol_IIIA_C"/>
    <property type="match status" value="1"/>
</dbReference>
<dbReference type="InterPro" id="IPR048472">
    <property type="entry name" value="DNA_pol_IIIA_C"/>
</dbReference>
<evidence type="ECO:0000256" key="6">
    <source>
        <dbReference type="ARBA" id="ARBA00022695"/>
    </source>
</evidence>
<comment type="caution">
    <text evidence="11">The sequence shown here is derived from an EMBL/GenBank/DDBJ whole genome shotgun (WGS) entry which is preliminary data.</text>
</comment>
<dbReference type="SMART" id="SM00481">
    <property type="entry name" value="POLIIIAc"/>
    <property type="match status" value="1"/>
</dbReference>
<dbReference type="Gene3D" id="3.20.20.140">
    <property type="entry name" value="Metal-dependent hydrolases"/>
    <property type="match status" value="1"/>
</dbReference>
<keyword evidence="7" id="KW-0235">DNA replication</keyword>
<dbReference type="Pfam" id="PF02811">
    <property type="entry name" value="PHP"/>
    <property type="match status" value="1"/>
</dbReference>
<dbReference type="Pfam" id="PF01336">
    <property type="entry name" value="tRNA_anti-codon"/>
    <property type="match status" value="1"/>
</dbReference>
<evidence type="ECO:0000256" key="7">
    <source>
        <dbReference type="ARBA" id="ARBA00022705"/>
    </source>
</evidence>
<dbReference type="GO" id="GO:0008408">
    <property type="term" value="F:3'-5' exonuclease activity"/>
    <property type="evidence" value="ECO:0007669"/>
    <property type="project" value="InterPro"/>
</dbReference>
<dbReference type="SUPFAM" id="SSF89550">
    <property type="entry name" value="PHP domain-like"/>
    <property type="match status" value="1"/>
</dbReference>
<evidence type="ECO:0000313" key="11">
    <source>
        <dbReference type="EMBL" id="EAW30718.1"/>
    </source>
</evidence>
<dbReference type="PANTHER" id="PTHR32294:SF0">
    <property type="entry name" value="DNA POLYMERASE III SUBUNIT ALPHA"/>
    <property type="match status" value="1"/>
</dbReference>
<evidence type="ECO:0000256" key="4">
    <source>
        <dbReference type="ARBA" id="ARBA00022490"/>
    </source>
</evidence>
<dbReference type="InterPro" id="IPR004013">
    <property type="entry name" value="PHP_dom"/>
</dbReference>
<accession>A0YE82</accession>
<organism evidence="11 12">
    <name type="scientific">marine gamma proteobacterium HTCC2143</name>
    <dbReference type="NCBI Taxonomy" id="247633"/>
    <lineage>
        <taxon>Bacteria</taxon>
        <taxon>Pseudomonadati</taxon>
        <taxon>Pseudomonadota</taxon>
        <taxon>Gammaproteobacteria</taxon>
        <taxon>Cellvibrionales</taxon>
        <taxon>Spongiibacteraceae</taxon>
        <taxon>BD1-7 clade</taxon>
    </lineage>
</organism>
<dbReference type="InterPro" id="IPR011708">
    <property type="entry name" value="DNA_pol3_alpha_NTPase_dom"/>
</dbReference>
<dbReference type="Proteomes" id="UP000004931">
    <property type="component" value="Unassembled WGS sequence"/>
</dbReference>
<dbReference type="PANTHER" id="PTHR32294">
    <property type="entry name" value="DNA POLYMERASE III SUBUNIT ALPHA"/>
    <property type="match status" value="1"/>
</dbReference>
<dbReference type="Gene3D" id="1.10.150.870">
    <property type="match status" value="1"/>
</dbReference>
<dbReference type="STRING" id="247633.GP2143_02304"/>
<comment type="subcellular location">
    <subcellularLocation>
        <location evidence="1">Cytoplasm</location>
    </subcellularLocation>
</comment>
<dbReference type="eggNOG" id="COG0587">
    <property type="taxonomic scope" value="Bacteria"/>
</dbReference>
<evidence type="ECO:0000256" key="3">
    <source>
        <dbReference type="ARBA" id="ARBA00019114"/>
    </source>
</evidence>
<evidence type="ECO:0000256" key="2">
    <source>
        <dbReference type="ARBA" id="ARBA00012417"/>
    </source>
</evidence>
<comment type="catalytic activity">
    <reaction evidence="9">
        <text>DNA(n) + a 2'-deoxyribonucleoside 5'-triphosphate = DNA(n+1) + diphosphate</text>
        <dbReference type="Rhea" id="RHEA:22508"/>
        <dbReference type="Rhea" id="RHEA-COMP:17339"/>
        <dbReference type="Rhea" id="RHEA-COMP:17340"/>
        <dbReference type="ChEBI" id="CHEBI:33019"/>
        <dbReference type="ChEBI" id="CHEBI:61560"/>
        <dbReference type="ChEBI" id="CHEBI:173112"/>
        <dbReference type="EC" id="2.7.7.7"/>
    </reaction>
</comment>